<dbReference type="InterPro" id="IPR000847">
    <property type="entry name" value="LysR_HTH_N"/>
</dbReference>
<keyword evidence="4" id="KW-0804">Transcription</keyword>
<dbReference type="Pfam" id="PF00126">
    <property type="entry name" value="HTH_1"/>
    <property type="match status" value="1"/>
</dbReference>
<dbReference type="Gene3D" id="3.40.190.290">
    <property type="match status" value="1"/>
</dbReference>
<evidence type="ECO:0000256" key="3">
    <source>
        <dbReference type="ARBA" id="ARBA00023125"/>
    </source>
</evidence>
<sequence length="351" mass="38549">MPIAASLVLDSGYTGAVLASEARRFSRRMDQVPHGEKTAIKPLAVHQEVTMNPFEDMRIFCQVMEAGSFTAAADQLGLSKQFVSRRLMQLEARLGVRLLNRSTRRLDVTPLGQSYYESALRLLGEVEQVEQGIAGQTVEPRGTIRLSAPLSFAMAHLGDLLPAFLERYPEVSVEVDLSDRPVDLIGEGYDLALRIGVLEDSTLIARRIASIQRVYCASPAYLAARGTPQAPEDLQQHDCLPYGHGRQVQWRFAGPGNKPLAVGVTGRMRVNNGELLKDAAIAGMGITYLPTFIVEAALEAGQLVTVLDAFLPEPLALSAVYPQHRQGSRPVQVLIEFLRERLERRGAPAIR</sequence>
<protein>
    <submittedName>
        <fullName evidence="6">LysR family transcriptional regulator</fullName>
    </submittedName>
</protein>
<dbReference type="InterPro" id="IPR036390">
    <property type="entry name" value="WH_DNA-bd_sf"/>
</dbReference>
<feature type="domain" description="HTH lysR-type" evidence="5">
    <location>
        <begin position="52"/>
        <end position="109"/>
    </location>
</feature>
<dbReference type="InterPro" id="IPR005119">
    <property type="entry name" value="LysR_subst-bd"/>
</dbReference>
<evidence type="ECO:0000313" key="7">
    <source>
        <dbReference type="Proteomes" id="UP000032748"/>
    </source>
</evidence>
<dbReference type="FunFam" id="3.40.190.290:FF:000001">
    <property type="entry name" value="Transcriptional regulator, LysR family"/>
    <property type="match status" value="1"/>
</dbReference>
<evidence type="ECO:0000313" key="6">
    <source>
        <dbReference type="EMBL" id="AKA24031.1"/>
    </source>
</evidence>
<dbReference type="PANTHER" id="PTHR30537">
    <property type="entry name" value="HTH-TYPE TRANSCRIPTIONAL REGULATOR"/>
    <property type="match status" value="1"/>
</dbReference>
<accession>A0A0D5XY69</accession>
<dbReference type="Gene3D" id="1.10.10.10">
    <property type="entry name" value="Winged helix-like DNA-binding domain superfamily/Winged helix DNA-binding domain"/>
    <property type="match status" value="1"/>
</dbReference>
<proteinExistence type="inferred from homology"/>
<dbReference type="SUPFAM" id="SSF53850">
    <property type="entry name" value="Periplasmic binding protein-like II"/>
    <property type="match status" value="1"/>
</dbReference>
<evidence type="ECO:0000256" key="2">
    <source>
        <dbReference type="ARBA" id="ARBA00023015"/>
    </source>
</evidence>
<dbReference type="InterPro" id="IPR036388">
    <property type="entry name" value="WH-like_DNA-bd_sf"/>
</dbReference>
<evidence type="ECO:0000259" key="5">
    <source>
        <dbReference type="PROSITE" id="PS50931"/>
    </source>
</evidence>
<organism evidence="6 7">
    <name type="scientific">Pseudomonas chlororaphis</name>
    <dbReference type="NCBI Taxonomy" id="587753"/>
    <lineage>
        <taxon>Bacteria</taxon>
        <taxon>Pseudomonadati</taxon>
        <taxon>Pseudomonadota</taxon>
        <taxon>Gammaproteobacteria</taxon>
        <taxon>Pseudomonadales</taxon>
        <taxon>Pseudomonadaceae</taxon>
        <taxon>Pseudomonas</taxon>
    </lineage>
</organism>
<dbReference type="InterPro" id="IPR058163">
    <property type="entry name" value="LysR-type_TF_proteobact-type"/>
</dbReference>
<dbReference type="PATRIC" id="fig|587753.10.peg.2572"/>
<dbReference type="AlphaFoldDB" id="A0A0D5XY69"/>
<dbReference type="EMBL" id="CP011110">
    <property type="protein sequence ID" value="AKA24031.1"/>
    <property type="molecule type" value="Genomic_DNA"/>
</dbReference>
<dbReference type="KEGG" id="pcz:PCL1606_25780"/>
<evidence type="ECO:0000256" key="4">
    <source>
        <dbReference type="ARBA" id="ARBA00023163"/>
    </source>
</evidence>
<dbReference type="SUPFAM" id="SSF46785">
    <property type="entry name" value="Winged helix' DNA-binding domain"/>
    <property type="match status" value="1"/>
</dbReference>
<dbReference type="GO" id="GO:0043565">
    <property type="term" value="F:sequence-specific DNA binding"/>
    <property type="evidence" value="ECO:0007669"/>
    <property type="project" value="TreeGrafter"/>
</dbReference>
<keyword evidence="3" id="KW-0238">DNA-binding</keyword>
<dbReference type="Proteomes" id="UP000032748">
    <property type="component" value="Chromosome"/>
</dbReference>
<gene>
    <name evidence="6" type="ORF">PCL1606_25780</name>
</gene>
<dbReference type="PROSITE" id="PS50931">
    <property type="entry name" value="HTH_LYSR"/>
    <property type="match status" value="1"/>
</dbReference>
<dbReference type="PANTHER" id="PTHR30537:SF5">
    <property type="entry name" value="HTH-TYPE TRANSCRIPTIONAL ACTIVATOR TTDR-RELATED"/>
    <property type="match status" value="1"/>
</dbReference>
<comment type="similarity">
    <text evidence="1">Belongs to the LysR transcriptional regulatory family.</text>
</comment>
<dbReference type="Pfam" id="PF03466">
    <property type="entry name" value="LysR_substrate"/>
    <property type="match status" value="1"/>
</dbReference>
<keyword evidence="2" id="KW-0805">Transcription regulation</keyword>
<reference evidence="6 7" key="1">
    <citation type="journal article" date="2015" name="Mol. Plant Microbe Interact.">
        <title>Comparative Genomic Analysis of Pseudomonas chlororaphis PCL1606 Reveals New Insight into Antifungal Compounds Involved in Biocontrol.</title>
        <authorList>
            <person name="Calderon C.E."/>
            <person name="Ramos C."/>
            <person name="de Vicente A."/>
            <person name="Cazorla F.M."/>
        </authorList>
    </citation>
    <scope>NUCLEOTIDE SEQUENCE [LARGE SCALE GENOMIC DNA]</scope>
    <source>
        <strain evidence="6 7">PCL1606</strain>
    </source>
</reference>
<dbReference type="CDD" id="cd08422">
    <property type="entry name" value="PBP2_CrgA_like"/>
    <property type="match status" value="1"/>
</dbReference>
<dbReference type="FunFam" id="1.10.10.10:FF:000001">
    <property type="entry name" value="LysR family transcriptional regulator"/>
    <property type="match status" value="1"/>
</dbReference>
<name>A0A0D5XY69_9PSED</name>
<dbReference type="GO" id="GO:0006351">
    <property type="term" value="P:DNA-templated transcription"/>
    <property type="evidence" value="ECO:0007669"/>
    <property type="project" value="TreeGrafter"/>
</dbReference>
<dbReference type="GO" id="GO:0003700">
    <property type="term" value="F:DNA-binding transcription factor activity"/>
    <property type="evidence" value="ECO:0007669"/>
    <property type="project" value="InterPro"/>
</dbReference>
<evidence type="ECO:0000256" key="1">
    <source>
        <dbReference type="ARBA" id="ARBA00009437"/>
    </source>
</evidence>